<keyword evidence="3" id="KW-1185">Reference proteome</keyword>
<feature type="region of interest" description="Disordered" evidence="1">
    <location>
        <begin position="1"/>
        <end position="45"/>
    </location>
</feature>
<dbReference type="RefSeq" id="XP_025392445.1">
    <property type="nucleotide sequence ID" value="XM_025530390.1"/>
</dbReference>
<evidence type="ECO:0000256" key="1">
    <source>
        <dbReference type="SAM" id="MobiDB-lite"/>
    </source>
</evidence>
<reference evidence="2" key="1">
    <citation type="submission" date="2016-12" db="EMBL/GenBank/DDBJ databases">
        <title>The genomes of Aspergillus section Nigri reveals drivers in fungal speciation.</title>
        <authorList>
            <consortium name="DOE Joint Genome Institute"/>
            <person name="Vesth T.C."/>
            <person name="Nybo J."/>
            <person name="Theobald S."/>
            <person name="Brandl J."/>
            <person name="Frisvad J.C."/>
            <person name="Nielsen K.F."/>
            <person name="Lyhne E.K."/>
            <person name="Kogle M.E."/>
            <person name="Kuo A."/>
            <person name="Riley R."/>
            <person name="Clum A."/>
            <person name="Nolan M."/>
            <person name="Lipzen A."/>
            <person name="Salamov A."/>
            <person name="Henrissat B."/>
            <person name="Wiebenga A."/>
            <person name="De vries R.P."/>
            <person name="Grigoriev I.V."/>
            <person name="Mortensen U.H."/>
            <person name="Andersen M.R."/>
            <person name="Baker S.E."/>
        </authorList>
    </citation>
    <scope>NUCLEOTIDE SEQUENCE</scope>
    <source>
        <strain evidence="2">CBS 122712</strain>
    </source>
</reference>
<dbReference type="VEuPathDB" id="FungiDB:BO83DRAFT_375147"/>
<name>A0A317WC63_ASPEC</name>
<feature type="compositionally biased region" description="Basic and acidic residues" evidence="1">
    <location>
        <begin position="1"/>
        <end position="19"/>
    </location>
</feature>
<dbReference type="GeneID" id="37052352"/>
<protein>
    <submittedName>
        <fullName evidence="2">Uncharacterized protein</fullName>
    </submittedName>
</protein>
<dbReference type="Proteomes" id="UP000246171">
    <property type="component" value="Unassembled WGS sequence"/>
</dbReference>
<organism evidence="2 3">
    <name type="scientific">Aspergillus eucalypticola (strain CBS 122712 / IBT 29274)</name>
    <dbReference type="NCBI Taxonomy" id="1448314"/>
    <lineage>
        <taxon>Eukaryota</taxon>
        <taxon>Fungi</taxon>
        <taxon>Dikarya</taxon>
        <taxon>Ascomycota</taxon>
        <taxon>Pezizomycotina</taxon>
        <taxon>Eurotiomycetes</taxon>
        <taxon>Eurotiomycetidae</taxon>
        <taxon>Eurotiales</taxon>
        <taxon>Aspergillaceae</taxon>
        <taxon>Aspergillus</taxon>
        <taxon>Aspergillus subgen. Circumdati</taxon>
    </lineage>
</organism>
<sequence length="100" mass="10990">MPQRSGVKELRTYYKETKPARPQSGSTSCDRLPKQRHGIPSFERSSSGFLVNPITAHPLPVTFALSVAAFSLLLRWCLCSSTHTDRGSVGVAIPHHLSVM</sequence>
<dbReference type="EMBL" id="MSFU01000003">
    <property type="protein sequence ID" value="PWY82782.1"/>
    <property type="molecule type" value="Genomic_DNA"/>
</dbReference>
<accession>A0A317WC63</accession>
<dbReference type="AlphaFoldDB" id="A0A317WC63"/>
<proteinExistence type="predicted"/>
<evidence type="ECO:0000313" key="2">
    <source>
        <dbReference type="EMBL" id="PWY82782.1"/>
    </source>
</evidence>
<gene>
    <name evidence="2" type="ORF">BO83DRAFT_375147</name>
</gene>
<comment type="caution">
    <text evidence="2">The sequence shown here is derived from an EMBL/GenBank/DDBJ whole genome shotgun (WGS) entry which is preliminary data.</text>
</comment>
<evidence type="ECO:0000313" key="3">
    <source>
        <dbReference type="Proteomes" id="UP000246171"/>
    </source>
</evidence>